<dbReference type="GO" id="GO:0098796">
    <property type="term" value="C:membrane protein complex"/>
    <property type="evidence" value="ECO:0007669"/>
    <property type="project" value="UniProtKB-ARBA"/>
</dbReference>
<accession>A0A974XGG2</accession>
<dbReference type="FunFam" id="3.40.50.300:FF:000032">
    <property type="entry name" value="Export ABC transporter ATP-binding protein"/>
    <property type="match status" value="1"/>
</dbReference>
<dbReference type="InterPro" id="IPR003439">
    <property type="entry name" value="ABC_transporter-like_ATP-bd"/>
</dbReference>
<dbReference type="CDD" id="cd03255">
    <property type="entry name" value="ABC_MJ0796_LolCDE_FtsE"/>
    <property type="match status" value="1"/>
</dbReference>
<keyword evidence="2" id="KW-0813">Transport</keyword>
<keyword evidence="3" id="KW-0547">Nucleotide-binding</keyword>
<dbReference type="Proteomes" id="UP000663499">
    <property type="component" value="Chromosome"/>
</dbReference>
<evidence type="ECO:0000256" key="2">
    <source>
        <dbReference type="ARBA" id="ARBA00022448"/>
    </source>
</evidence>
<dbReference type="SMART" id="SM00382">
    <property type="entry name" value="AAA"/>
    <property type="match status" value="1"/>
</dbReference>
<dbReference type="AlphaFoldDB" id="A0A974XGG2"/>
<evidence type="ECO:0000256" key="1">
    <source>
        <dbReference type="ARBA" id="ARBA00005417"/>
    </source>
</evidence>
<comment type="similarity">
    <text evidence="1">Belongs to the ABC transporter superfamily.</text>
</comment>
<organism evidence="6 7">
    <name type="scientific">Alkalibacter rhizosphaerae</name>
    <dbReference type="NCBI Taxonomy" id="2815577"/>
    <lineage>
        <taxon>Bacteria</taxon>
        <taxon>Bacillati</taxon>
        <taxon>Bacillota</taxon>
        <taxon>Clostridia</taxon>
        <taxon>Eubacteriales</taxon>
        <taxon>Eubacteriaceae</taxon>
        <taxon>Alkalibacter</taxon>
    </lineage>
</organism>
<dbReference type="PANTHER" id="PTHR42798">
    <property type="entry name" value="LIPOPROTEIN-RELEASING SYSTEM ATP-BINDING PROTEIN LOLD"/>
    <property type="match status" value="1"/>
</dbReference>
<dbReference type="Gene3D" id="3.40.50.300">
    <property type="entry name" value="P-loop containing nucleotide triphosphate hydrolases"/>
    <property type="match status" value="1"/>
</dbReference>
<dbReference type="InterPro" id="IPR027417">
    <property type="entry name" value="P-loop_NTPase"/>
</dbReference>
<feature type="domain" description="ABC transporter" evidence="5">
    <location>
        <begin position="3"/>
        <end position="233"/>
    </location>
</feature>
<proteinExistence type="inferred from homology"/>
<dbReference type="KEGG" id="alka:J0B03_04485"/>
<gene>
    <name evidence="6" type="ORF">J0B03_04485</name>
</gene>
<keyword evidence="7" id="KW-1185">Reference proteome</keyword>
<protein>
    <submittedName>
        <fullName evidence="6">ABC transporter ATP-binding protein</fullName>
    </submittedName>
</protein>
<dbReference type="InterPro" id="IPR003593">
    <property type="entry name" value="AAA+_ATPase"/>
</dbReference>
<name>A0A974XGG2_9FIRM</name>
<dbReference type="GO" id="GO:0016887">
    <property type="term" value="F:ATP hydrolysis activity"/>
    <property type="evidence" value="ECO:0007669"/>
    <property type="project" value="InterPro"/>
</dbReference>
<dbReference type="InterPro" id="IPR017871">
    <property type="entry name" value="ABC_transporter-like_CS"/>
</dbReference>
<evidence type="ECO:0000256" key="4">
    <source>
        <dbReference type="ARBA" id="ARBA00022840"/>
    </source>
</evidence>
<sequence length="233" mass="25553">MPIILENVTKTYQTGEVQTLALKGIDLIIEDGEFLVILGPSGSGKSTLLNVISGLDTPSSGVIRFNDQVLTDYKEEALTAFRRENLGFVFQQYNLLQNLTAYENVQMGAAIGKEPLDVEEVLEKVGLQEQMHKYPYQLSGGEQQRVSVARSIAKNPAILFCDEPTGSLDEETAKQVLAVLEQLNRSLGTTMVVITHNPGIGDMADRVIKMNSGIIENTEIHDSKKSAKEIGWG</sequence>
<dbReference type="PROSITE" id="PS50893">
    <property type="entry name" value="ABC_TRANSPORTER_2"/>
    <property type="match status" value="1"/>
</dbReference>
<dbReference type="PROSITE" id="PS00211">
    <property type="entry name" value="ABC_TRANSPORTER_1"/>
    <property type="match status" value="1"/>
</dbReference>
<evidence type="ECO:0000313" key="6">
    <source>
        <dbReference type="EMBL" id="QSX09326.1"/>
    </source>
</evidence>
<reference evidence="6" key="1">
    <citation type="submission" date="2021-03" db="EMBL/GenBank/DDBJ databases">
        <title>Alkalibacter marinus sp. nov., isolated from tidal flat sediment.</title>
        <authorList>
            <person name="Namirimu T."/>
            <person name="Yang J.-A."/>
            <person name="Yang S.-H."/>
            <person name="Kim Y.-J."/>
            <person name="Kwon K.K."/>
        </authorList>
    </citation>
    <scope>NUCLEOTIDE SEQUENCE</scope>
    <source>
        <strain evidence="6">ES005</strain>
    </source>
</reference>
<dbReference type="GO" id="GO:0005524">
    <property type="term" value="F:ATP binding"/>
    <property type="evidence" value="ECO:0007669"/>
    <property type="project" value="UniProtKB-KW"/>
</dbReference>
<dbReference type="SUPFAM" id="SSF52540">
    <property type="entry name" value="P-loop containing nucleoside triphosphate hydrolases"/>
    <property type="match status" value="1"/>
</dbReference>
<dbReference type="Pfam" id="PF00005">
    <property type="entry name" value="ABC_tran"/>
    <property type="match status" value="1"/>
</dbReference>
<evidence type="ECO:0000256" key="3">
    <source>
        <dbReference type="ARBA" id="ARBA00022741"/>
    </source>
</evidence>
<dbReference type="InterPro" id="IPR017911">
    <property type="entry name" value="MacB-like_ATP-bd"/>
</dbReference>
<dbReference type="EMBL" id="CP071444">
    <property type="protein sequence ID" value="QSX09326.1"/>
    <property type="molecule type" value="Genomic_DNA"/>
</dbReference>
<dbReference type="PANTHER" id="PTHR42798:SF2">
    <property type="entry name" value="ABC TRANSPORTER ATP-BINDING PROTEIN MG467-RELATED"/>
    <property type="match status" value="1"/>
</dbReference>
<dbReference type="RefSeq" id="WP_207300661.1">
    <property type="nucleotide sequence ID" value="NZ_CP071444.1"/>
</dbReference>
<evidence type="ECO:0000313" key="7">
    <source>
        <dbReference type="Proteomes" id="UP000663499"/>
    </source>
</evidence>
<dbReference type="GO" id="GO:0022857">
    <property type="term" value="F:transmembrane transporter activity"/>
    <property type="evidence" value="ECO:0007669"/>
    <property type="project" value="UniProtKB-ARBA"/>
</dbReference>
<evidence type="ECO:0000259" key="5">
    <source>
        <dbReference type="PROSITE" id="PS50893"/>
    </source>
</evidence>
<keyword evidence="4 6" id="KW-0067">ATP-binding</keyword>